<evidence type="ECO:0000313" key="2">
    <source>
        <dbReference type="Proteomes" id="UP001290455"/>
    </source>
</evidence>
<organism evidence="1 2">
    <name type="scientific">Robertmurraya mangrovi</name>
    <dbReference type="NCBI Taxonomy" id="3098077"/>
    <lineage>
        <taxon>Bacteria</taxon>
        <taxon>Bacillati</taxon>
        <taxon>Bacillota</taxon>
        <taxon>Bacilli</taxon>
        <taxon>Bacillales</taxon>
        <taxon>Bacillaceae</taxon>
        <taxon>Robertmurraya</taxon>
    </lineage>
</organism>
<dbReference type="Proteomes" id="UP001290455">
    <property type="component" value="Unassembled WGS sequence"/>
</dbReference>
<sequence length="104" mass="12295">MKAKIKKIGYIFPQKNGVKVAIDFPVGKLKVDEVIPIINLINQITHIPMEQRAPTKGSWWRFRYSDQFDSIHLTLREPHLGTIDFTRREIKEFFQRIIYLANLI</sequence>
<gene>
    <name evidence="1" type="ORF">SM124_11710</name>
</gene>
<comment type="caution">
    <text evidence="1">The sequence shown here is derived from an EMBL/GenBank/DDBJ whole genome shotgun (WGS) entry which is preliminary data.</text>
</comment>
<reference evidence="1 2" key="1">
    <citation type="submission" date="2023-11" db="EMBL/GenBank/DDBJ databases">
        <title>Bacillus jintuensis, isolated from a mudflat on the Beibu Gulf coast.</title>
        <authorList>
            <person name="Li M."/>
        </authorList>
    </citation>
    <scope>NUCLEOTIDE SEQUENCE [LARGE SCALE GENOMIC DNA]</scope>
    <source>
        <strain evidence="1 2">31A1R</strain>
    </source>
</reference>
<keyword evidence="2" id="KW-1185">Reference proteome</keyword>
<evidence type="ECO:0000313" key="1">
    <source>
        <dbReference type="EMBL" id="MDZ5472414.1"/>
    </source>
</evidence>
<dbReference type="EMBL" id="JAXOFX010000006">
    <property type="protein sequence ID" value="MDZ5472414.1"/>
    <property type="molecule type" value="Genomic_DNA"/>
</dbReference>
<dbReference type="RefSeq" id="WP_322446702.1">
    <property type="nucleotide sequence ID" value="NZ_JAXOFX010000006.1"/>
</dbReference>
<accession>A0ABU5IZ20</accession>
<proteinExistence type="predicted"/>
<protein>
    <submittedName>
        <fullName evidence="1">Uncharacterized protein</fullName>
    </submittedName>
</protein>
<name>A0ABU5IZ20_9BACI</name>